<evidence type="ECO:0000256" key="1">
    <source>
        <dbReference type="SAM" id="MobiDB-lite"/>
    </source>
</evidence>
<gene>
    <name evidence="2" type="ORF">SVIM_LOCUS67810</name>
</gene>
<proteinExistence type="predicted"/>
<sequence>MGLSADSVASSSSTDSTADSVASSSEIDHVVRELVAYCEAPPKDPAPDSLRSEKKKEYGLFKVSTNGNPTPFPFDSEEDQAKLFSIMWDGDQDKESFFFTTCRTERALSTKESELILLASGEASRRPTTTINRSDRKAKQAERRLAGNGFPIGVNECKGELFSPRYSIYAIIPDANWIGRLLTRNPSKQVNGAYKQARHISKFMCSESWQIEASWCQDSGIQDIPGHRGSCLACFPDRPSSHKRKEYRLVIPLMLSLFFLLKEDSKQDGSMSSLLIGSESCLPILLDQLACPISLTGLKDSFHSIKEISFEAYTYKEDDRRQNSEDYWVSKKAVVHHPKENGSLRQHEVPMFYSGKDDSINSMEEGMNYSVKEMSVDLSYDIKSYLAKKPFSDNNLRRASRR</sequence>
<reference evidence="2" key="1">
    <citation type="submission" date="2019-03" db="EMBL/GenBank/DDBJ databases">
        <authorList>
            <person name="Mank J."/>
            <person name="Almeida P."/>
        </authorList>
    </citation>
    <scope>NUCLEOTIDE SEQUENCE</scope>
    <source>
        <strain evidence="2">78183</strain>
    </source>
</reference>
<organism evidence="2">
    <name type="scientific">Salix viminalis</name>
    <name type="common">Common osier</name>
    <name type="synonym">Basket willow</name>
    <dbReference type="NCBI Taxonomy" id="40686"/>
    <lineage>
        <taxon>Eukaryota</taxon>
        <taxon>Viridiplantae</taxon>
        <taxon>Streptophyta</taxon>
        <taxon>Embryophyta</taxon>
        <taxon>Tracheophyta</taxon>
        <taxon>Spermatophyta</taxon>
        <taxon>Magnoliopsida</taxon>
        <taxon>eudicotyledons</taxon>
        <taxon>Gunneridae</taxon>
        <taxon>Pentapetalae</taxon>
        <taxon>rosids</taxon>
        <taxon>fabids</taxon>
        <taxon>Malpighiales</taxon>
        <taxon>Salicaceae</taxon>
        <taxon>Saliceae</taxon>
        <taxon>Salix</taxon>
    </lineage>
</organism>
<name>A0A6N2KCX5_SALVM</name>
<evidence type="ECO:0000313" key="2">
    <source>
        <dbReference type="EMBL" id="VFU26288.1"/>
    </source>
</evidence>
<dbReference type="AlphaFoldDB" id="A0A6N2KCX5"/>
<dbReference type="EMBL" id="CAADRP010000290">
    <property type="protein sequence ID" value="VFU26288.1"/>
    <property type="molecule type" value="Genomic_DNA"/>
</dbReference>
<feature type="region of interest" description="Disordered" evidence="1">
    <location>
        <begin position="1"/>
        <end position="25"/>
    </location>
</feature>
<protein>
    <submittedName>
        <fullName evidence="2">Uncharacterized protein</fullName>
    </submittedName>
</protein>
<accession>A0A6N2KCX5</accession>